<dbReference type="EMBL" id="JACGCI010000113">
    <property type="protein sequence ID" value="KAF6744862.1"/>
    <property type="molecule type" value="Genomic_DNA"/>
</dbReference>
<proteinExistence type="predicted"/>
<dbReference type="AlphaFoldDB" id="A0A8H6HEQ0"/>
<keyword evidence="2" id="KW-1185">Reference proteome</keyword>
<evidence type="ECO:0000313" key="2">
    <source>
        <dbReference type="Proteomes" id="UP000521943"/>
    </source>
</evidence>
<gene>
    <name evidence="1" type="ORF">DFP72DRAFT_857036</name>
</gene>
<comment type="caution">
    <text evidence="1">The sequence shown here is derived from an EMBL/GenBank/DDBJ whole genome shotgun (WGS) entry which is preliminary data.</text>
</comment>
<reference evidence="1 2" key="1">
    <citation type="submission" date="2020-07" db="EMBL/GenBank/DDBJ databases">
        <title>Comparative genomics of pyrophilous fungi reveals a link between fire events and developmental genes.</title>
        <authorList>
            <consortium name="DOE Joint Genome Institute"/>
            <person name="Steindorff A.S."/>
            <person name="Carver A."/>
            <person name="Calhoun S."/>
            <person name="Stillman K."/>
            <person name="Liu H."/>
            <person name="Lipzen A."/>
            <person name="Pangilinan J."/>
            <person name="Labutti K."/>
            <person name="Bruns T.D."/>
            <person name="Grigoriev I.V."/>
        </authorList>
    </citation>
    <scope>NUCLEOTIDE SEQUENCE [LARGE SCALE GENOMIC DNA]</scope>
    <source>
        <strain evidence="1 2">CBS 144469</strain>
    </source>
</reference>
<accession>A0A8H6HEQ0</accession>
<dbReference type="Proteomes" id="UP000521943">
    <property type="component" value="Unassembled WGS sequence"/>
</dbReference>
<name>A0A8H6HEQ0_9AGAR</name>
<evidence type="ECO:0000313" key="1">
    <source>
        <dbReference type="EMBL" id="KAF6744862.1"/>
    </source>
</evidence>
<sequence>MDSNSGPSTPTLKLHDPDFWTSPHVIIWIVVEHSNGYIYYSRMLAKNLVGLGSSFAILLCHSYSFRISPSEALERRYQPPTGCKLLILMPSESLDIGSQRWDCQVDVLRLSACPFSDVQLGMKVTLQRLILERNCWQALTDWQLESWRRAASPTGNVLLQGWQGCEDYGLSNEHVHRAIKHSYRSNSGARYPDGEGALTCEEPLVSVAESFVSADEFEELLVSVVESSVSD</sequence>
<organism evidence="1 2">
    <name type="scientific">Ephemerocybe angulata</name>
    <dbReference type="NCBI Taxonomy" id="980116"/>
    <lineage>
        <taxon>Eukaryota</taxon>
        <taxon>Fungi</taxon>
        <taxon>Dikarya</taxon>
        <taxon>Basidiomycota</taxon>
        <taxon>Agaricomycotina</taxon>
        <taxon>Agaricomycetes</taxon>
        <taxon>Agaricomycetidae</taxon>
        <taxon>Agaricales</taxon>
        <taxon>Agaricineae</taxon>
        <taxon>Psathyrellaceae</taxon>
        <taxon>Ephemerocybe</taxon>
    </lineage>
</organism>
<protein>
    <submittedName>
        <fullName evidence="1">Uncharacterized protein</fullName>
    </submittedName>
</protein>